<accession>D7A130</accession>
<dbReference type="Proteomes" id="UP000006633">
    <property type="component" value="Chromosome"/>
</dbReference>
<gene>
    <name evidence="1" type="ordered locus">Snov_0204</name>
</gene>
<protein>
    <submittedName>
        <fullName evidence="1">Uncharacterized protein</fullName>
    </submittedName>
</protein>
<evidence type="ECO:0000313" key="2">
    <source>
        <dbReference type="Proteomes" id="UP000006633"/>
    </source>
</evidence>
<keyword evidence="2" id="KW-1185">Reference proteome</keyword>
<organism evidence="1 2">
    <name type="scientific">Ancylobacter novellus (strain ATCC 8093 / DSM 506 / JCM 20403 / CCM 1077 / IAM 12100 / NBRC 12443 / NCIMB 10456)</name>
    <name type="common">Starkeya novella</name>
    <dbReference type="NCBI Taxonomy" id="639283"/>
    <lineage>
        <taxon>Bacteria</taxon>
        <taxon>Pseudomonadati</taxon>
        <taxon>Pseudomonadota</taxon>
        <taxon>Alphaproteobacteria</taxon>
        <taxon>Hyphomicrobiales</taxon>
        <taxon>Xanthobacteraceae</taxon>
        <taxon>Ancylobacter</taxon>
    </lineage>
</organism>
<dbReference type="EMBL" id="CP002026">
    <property type="protein sequence ID" value="ADH87540.1"/>
    <property type="molecule type" value="Genomic_DNA"/>
</dbReference>
<sequence>MKGIIETYIYRNGIPIIHIGMDKVFVSLYTEKYAARGAPARHVSHWEVHVIGVYVLK</sequence>
<dbReference type="KEGG" id="sno:Snov_0204"/>
<dbReference type="AlphaFoldDB" id="D7A130"/>
<dbReference type="STRING" id="639283.Snov_0204"/>
<evidence type="ECO:0000313" key="1">
    <source>
        <dbReference type="EMBL" id="ADH87540.1"/>
    </source>
</evidence>
<name>D7A130_ANCN5</name>
<proteinExistence type="predicted"/>
<reference evidence="1 2" key="1">
    <citation type="journal article" date="2012" name="Stand. Genomic Sci.">
        <title>Complete genome sequence of the facultatively chemolithoautotrophic and methylotrophic alpha Proteobacterium Starkeya novella type strain (ATCC 8093(T)).</title>
        <authorList>
            <person name="Kappler U."/>
            <person name="Davenport K."/>
            <person name="Beatson S."/>
            <person name="Lucas S."/>
            <person name="Lapidus A."/>
            <person name="Copeland A."/>
            <person name="Berry K.W."/>
            <person name="Glavina Del Rio T."/>
            <person name="Hammon N."/>
            <person name="Dalin E."/>
            <person name="Tice H."/>
            <person name="Pitluck S."/>
            <person name="Richardson P."/>
            <person name="Bruce D."/>
            <person name="Goodwin L.A."/>
            <person name="Han C."/>
            <person name="Tapia R."/>
            <person name="Detter J.C."/>
            <person name="Chang Y.J."/>
            <person name="Jeffries C.D."/>
            <person name="Land M."/>
            <person name="Hauser L."/>
            <person name="Kyrpides N.C."/>
            <person name="Goker M."/>
            <person name="Ivanova N."/>
            <person name="Klenk H.P."/>
            <person name="Woyke T."/>
        </authorList>
    </citation>
    <scope>NUCLEOTIDE SEQUENCE [LARGE SCALE GENOMIC DNA]</scope>
    <source>
        <strain evidence="2">ATCC 8093 / DSM 506 / JCM 20403 / CCM 1077 / IAM 12100 / NBRC 12443 / NCIMB 10456</strain>
    </source>
</reference>
<dbReference type="HOGENOM" id="CLU_2994510_0_0_5"/>